<accession>A0A514D5L8</accession>
<dbReference type="InterPro" id="IPR015954">
    <property type="entry name" value="Phage_RNA-type_capsid"/>
</dbReference>
<comment type="subcellular location">
    <subcellularLocation>
        <location evidence="1">Virion</location>
    </subcellularLocation>
</comment>
<evidence type="ECO:0000256" key="2">
    <source>
        <dbReference type="ARBA" id="ARBA00022561"/>
    </source>
</evidence>
<reference evidence="4" key="1">
    <citation type="submission" date="2019-05" db="EMBL/GenBank/DDBJ databases">
        <title>Metatranscriptomic reconstruction reveals RNA viruses with the potential to shape carbon cycling in soil.</title>
        <authorList>
            <person name="Starr E.P."/>
            <person name="Nuccio E."/>
            <person name="Pett-Ridge J."/>
            <person name="Banfield J.F."/>
            <person name="Firestone M.K."/>
        </authorList>
    </citation>
    <scope>NUCLEOTIDE SEQUENCE</scope>
    <source>
        <strain evidence="4">H1_Rhizo_Litter_1_scaffold_543</strain>
    </source>
</reference>
<sequence>MPAMTNILVKDDATAPKEWTLLPISDTPNPNWRGNDASIPLAGQPRLNLSAELLKSGTWKLTAKLEVPVMETLGASGTSAGYVAPPAVAYVTTCIMTMFVDPRSTIADRANAFKMMAGVMQGASSTTATGILANTAAGDAWKNSVLPVTQFFTQVVVPN</sequence>
<protein>
    <submittedName>
        <fullName evidence="4">Uncharacterized protein</fullName>
    </submittedName>
</protein>
<dbReference type="Gene3D" id="3.30.380.10">
    <property type="entry name" value="MS2 Viral Coat Protein"/>
    <property type="match status" value="1"/>
</dbReference>
<keyword evidence="3" id="KW-0946">Virion</keyword>
<dbReference type="EMBL" id="MN034450">
    <property type="protein sequence ID" value="QDH88886.1"/>
    <property type="molecule type" value="Genomic_RNA"/>
</dbReference>
<dbReference type="GO" id="GO:0019028">
    <property type="term" value="C:viral capsid"/>
    <property type="evidence" value="ECO:0007669"/>
    <property type="project" value="UniProtKB-KW"/>
</dbReference>
<keyword evidence="2" id="KW-0167">Capsid protein</keyword>
<organism evidence="4">
    <name type="scientific">Leviviridae sp</name>
    <dbReference type="NCBI Taxonomy" id="2027243"/>
    <lineage>
        <taxon>Viruses</taxon>
        <taxon>Riboviria</taxon>
        <taxon>Orthornavirae</taxon>
        <taxon>Lenarviricota</taxon>
        <taxon>Leviviricetes</taxon>
        <taxon>Norzivirales</taxon>
        <taxon>Fiersviridae</taxon>
    </lineage>
</organism>
<evidence type="ECO:0000256" key="1">
    <source>
        <dbReference type="ARBA" id="ARBA00004328"/>
    </source>
</evidence>
<name>A0A514D5L8_9VIRU</name>
<evidence type="ECO:0000313" key="4">
    <source>
        <dbReference type="EMBL" id="QDH88886.1"/>
    </source>
</evidence>
<proteinExistence type="predicted"/>
<evidence type="ECO:0000256" key="3">
    <source>
        <dbReference type="ARBA" id="ARBA00022844"/>
    </source>
</evidence>
<gene>
    <name evidence="4" type="ORF">H1RhizoLitter1543_000002</name>
</gene>